<sequence length="507" mass="55880">MTEQKYIVALDQGTTSSRAVILDHDANIVSSSQREFTQIYPKAGWVEHDPMEIWATQSSTLVEALAKAGIRSDELAGIGITNQRETTIVWNKETGKPVYNAIVWQCRRTADICEDLKARGLEDYVRDNTGLVLDPYFSGTKVKWILDNVEGAREDAEAGKLLFGTVDTWLVWKMTQGRVHVTDYTNASRTMLFNINDLCWDQKLLDEMGIPAIMMPEVKRSSEVYGQTNLGGKGGTRIPIAGIAGDQQAALYGQMCVEAGQAKNTYGTGCFLLMNTGQEKVTSKNGLLTTLACGPKGEPAYALEGAVFMGGASIQWLRDEMKLLAGAEDSEYFATKVDSSNGVYVVPAFTGLGAPYWDAYARGTIVGLTRGVNSNHIIRATLEGIAYQTRDVLDAMQADSGIKLAKLRVDGGAVANNFLMQFQSDVLDTEVHRPEVTEVTALGAAYLAGLAVGFWDSIDELQDKAVLDRTFMPHHDEEKRNRRYKGWKRAIKCAQVWSELHDDDDNE</sequence>
<dbReference type="PROSITE" id="PS00445">
    <property type="entry name" value="FGGY_KINASES_2"/>
    <property type="match status" value="1"/>
</dbReference>
<dbReference type="Gene3D" id="3.30.420.40">
    <property type="match status" value="2"/>
</dbReference>
<feature type="binding site" evidence="9">
    <location>
        <position position="15"/>
    </location>
    <ligand>
        <name>ATP</name>
        <dbReference type="ChEBI" id="CHEBI:30616"/>
    </ligand>
</feature>
<dbReference type="GO" id="GO:0005524">
    <property type="term" value="F:ATP binding"/>
    <property type="evidence" value="ECO:0007669"/>
    <property type="project" value="UniProtKB-UniRule"/>
</dbReference>
<dbReference type="EMBL" id="JAUYVK010000005">
    <property type="protein sequence ID" value="MDP2489223.1"/>
    <property type="molecule type" value="Genomic_DNA"/>
</dbReference>
<comment type="similarity">
    <text evidence="2 9 10">Belongs to the FGGY kinase family.</text>
</comment>
<feature type="binding site" evidence="9">
    <location>
        <position position="14"/>
    </location>
    <ligand>
        <name>ADP</name>
        <dbReference type="ChEBI" id="CHEBI:456216"/>
    </ligand>
</feature>
<feature type="domain" description="Carbohydrate kinase FGGY C-terminal" evidence="12">
    <location>
        <begin position="263"/>
        <end position="451"/>
    </location>
</feature>
<evidence type="ECO:0000313" key="19">
    <source>
        <dbReference type="Proteomes" id="UP000235405"/>
    </source>
</evidence>
<dbReference type="PROSITE" id="PS00933">
    <property type="entry name" value="FGGY_KINASES_1"/>
    <property type="match status" value="1"/>
</dbReference>
<name>A0A0P6Z3R1_VIBSP</name>
<evidence type="ECO:0000256" key="6">
    <source>
        <dbReference type="ARBA" id="ARBA00022798"/>
    </source>
</evidence>
<feature type="binding site" evidence="9">
    <location>
        <position position="311"/>
    </location>
    <ligand>
        <name>ADP</name>
        <dbReference type="ChEBI" id="CHEBI:456216"/>
    </ligand>
</feature>
<feature type="binding site" evidence="9">
    <location>
        <position position="311"/>
    </location>
    <ligand>
        <name>ATP</name>
        <dbReference type="ChEBI" id="CHEBI:30616"/>
    </ligand>
</feature>
<evidence type="ECO:0000256" key="1">
    <source>
        <dbReference type="ARBA" id="ARBA00005190"/>
    </source>
</evidence>
<dbReference type="FunFam" id="3.30.420.40:FF:000007">
    <property type="entry name" value="Glycerol kinase"/>
    <property type="match status" value="1"/>
</dbReference>
<dbReference type="InterPro" id="IPR000577">
    <property type="entry name" value="Carb_kinase_FGGY"/>
</dbReference>
<comment type="function">
    <text evidence="9">Key enzyme in the regulation of glycerol uptake and metabolism. Catalyzes the phosphorylation of glycerol to yield sn-glycerol 3-phosphate.</text>
</comment>
<feature type="binding site" evidence="9">
    <location>
        <position position="14"/>
    </location>
    <ligand>
        <name>sn-glycerol 3-phosphate</name>
        <dbReference type="ChEBI" id="CHEBI:57597"/>
    </ligand>
</feature>
<dbReference type="GeneID" id="94234890"/>
<dbReference type="PIRSF" id="PIRSF000538">
    <property type="entry name" value="GlpK"/>
    <property type="match status" value="1"/>
</dbReference>
<dbReference type="InterPro" id="IPR018485">
    <property type="entry name" value="FGGY_C"/>
</dbReference>
<dbReference type="AlphaFoldDB" id="A0A0P6Z3R1"/>
<feature type="binding site" evidence="9">
    <location>
        <position position="84"/>
    </location>
    <ligand>
        <name>glycerol</name>
        <dbReference type="ChEBI" id="CHEBI:17754"/>
    </ligand>
</feature>
<reference evidence="15" key="5">
    <citation type="journal article" date="2018" name="Nature">
        <title>A major lineage of non-tailed dsDNA viruses as unrecognized killers of marine bacteria.</title>
        <authorList>
            <person name="Kauffman K.M."/>
            <person name="Hussain F.A."/>
            <person name="Yang J."/>
            <person name="Arevalo P."/>
            <person name="Brown J.M."/>
            <person name="Chang W.K."/>
            <person name="VanInsberghe D."/>
            <person name="Elsherbini J."/>
            <person name="Sharma R.S."/>
            <person name="Cutler M.B."/>
            <person name="Kelly L."/>
            <person name="Polz M.F."/>
        </authorList>
    </citation>
    <scope>NUCLEOTIDE SEQUENCE</scope>
    <source>
        <strain evidence="15">10N.286.54.F3</strain>
    </source>
</reference>
<dbReference type="SUPFAM" id="SSF53067">
    <property type="entry name" value="Actin-like ATPase domain"/>
    <property type="match status" value="2"/>
</dbReference>
<evidence type="ECO:0000256" key="5">
    <source>
        <dbReference type="ARBA" id="ARBA00022777"/>
    </source>
</evidence>
<dbReference type="NCBIfam" id="NF000756">
    <property type="entry name" value="PRK00047.1"/>
    <property type="match status" value="1"/>
</dbReference>
<dbReference type="Pfam" id="PF02782">
    <property type="entry name" value="FGGY_C"/>
    <property type="match status" value="1"/>
</dbReference>
<evidence type="ECO:0000256" key="2">
    <source>
        <dbReference type="ARBA" id="ARBA00009156"/>
    </source>
</evidence>
<dbReference type="Proteomes" id="UP000050463">
    <property type="component" value="Unassembled WGS sequence"/>
</dbReference>
<evidence type="ECO:0000256" key="8">
    <source>
        <dbReference type="ARBA" id="ARBA00052101"/>
    </source>
</evidence>
<dbReference type="Proteomes" id="UP001177883">
    <property type="component" value="Unassembled WGS sequence"/>
</dbReference>
<feature type="binding site" evidence="9">
    <location>
        <position position="247"/>
    </location>
    <ligand>
        <name>glycerol</name>
        <dbReference type="ChEBI" id="CHEBI:17754"/>
    </ligand>
</feature>
<feature type="binding site" evidence="9">
    <location>
        <position position="416"/>
    </location>
    <ligand>
        <name>ADP</name>
        <dbReference type="ChEBI" id="CHEBI:456216"/>
    </ligand>
</feature>
<evidence type="ECO:0000259" key="12">
    <source>
        <dbReference type="Pfam" id="PF02782"/>
    </source>
</evidence>
<dbReference type="EMBL" id="PIGA01000004">
    <property type="protein sequence ID" value="PTP22155.1"/>
    <property type="molecule type" value="Genomic_DNA"/>
</dbReference>
<keyword evidence="5 9" id="KW-0418">Kinase</keyword>
<feature type="binding site" evidence="9">
    <location>
        <position position="136"/>
    </location>
    <ligand>
        <name>glycerol</name>
        <dbReference type="ChEBI" id="CHEBI:17754"/>
    </ligand>
</feature>
<evidence type="ECO:0000313" key="16">
    <source>
        <dbReference type="EMBL" id="PTP22155.1"/>
    </source>
</evidence>
<protein>
    <recommendedName>
        <fullName evidence="9">Glycerol kinase</fullName>
        <ecNumber evidence="9">2.7.1.30</ecNumber>
    </recommendedName>
    <alternativeName>
        <fullName evidence="9">ATP:glycerol 3-phosphotransferase</fullName>
    </alternativeName>
    <alternativeName>
        <fullName evidence="9">Glycerokinase</fullName>
        <shortName evidence="9">GK</shortName>
    </alternativeName>
</protein>
<dbReference type="EMBL" id="MCSW01000222">
    <property type="protein sequence ID" value="PMF17381.1"/>
    <property type="molecule type" value="Genomic_DNA"/>
</dbReference>
<dbReference type="GO" id="GO:0019563">
    <property type="term" value="P:glycerol catabolic process"/>
    <property type="evidence" value="ECO:0007669"/>
    <property type="project" value="UniProtKB-UniRule"/>
</dbReference>
<comment type="caution">
    <text evidence="13">The sequence shown here is derived from an EMBL/GenBank/DDBJ whole genome shotgun (WGS) entry which is preliminary data.</text>
</comment>
<reference evidence="15" key="3">
    <citation type="submission" date="2016-07" db="EMBL/GenBank/DDBJ databases">
        <authorList>
            <person name="Wan K."/>
            <person name="Booth B."/>
            <person name="Spirohn K."/>
            <person name="Hao T."/>
            <person name="Hu Y."/>
            <person name="Calderwood M."/>
            <person name="Hill D."/>
            <person name="Mohr S."/>
            <person name="Vidal M."/>
            <person name="Celniker S."/>
            <person name="Perrimon N."/>
        </authorList>
    </citation>
    <scope>NUCLEOTIDE SEQUENCE</scope>
    <source>
        <strain evidence="15">10N.286.54.F3</strain>
    </source>
</reference>
<keyword evidence="4 9" id="KW-0547">Nucleotide-binding</keyword>
<feature type="binding site" evidence="9">
    <location>
        <position position="14"/>
    </location>
    <ligand>
        <name>ATP</name>
        <dbReference type="ChEBI" id="CHEBI:30616"/>
    </ligand>
</feature>
<evidence type="ECO:0000313" key="21">
    <source>
        <dbReference type="Proteomes" id="UP000244197"/>
    </source>
</evidence>
<dbReference type="GO" id="GO:0005829">
    <property type="term" value="C:cytosol"/>
    <property type="evidence" value="ECO:0007669"/>
    <property type="project" value="TreeGrafter"/>
</dbReference>
<evidence type="ECO:0000313" key="13">
    <source>
        <dbReference type="EMBL" id="KPL96220.1"/>
    </source>
</evidence>
<evidence type="ECO:0000256" key="10">
    <source>
        <dbReference type="RuleBase" id="RU003733"/>
    </source>
</evidence>
<feature type="binding site" evidence="9">
    <location>
        <position position="412"/>
    </location>
    <ligand>
        <name>ADP</name>
        <dbReference type="ChEBI" id="CHEBI:456216"/>
    </ligand>
</feature>
<evidence type="ECO:0000313" key="20">
    <source>
        <dbReference type="Proteomes" id="UP000244080"/>
    </source>
</evidence>
<reference evidence="14" key="6">
    <citation type="submission" date="2023-07" db="EMBL/GenBank/DDBJ databases">
        <title>Genome content predicts the carbon catabolic preferences of heterotrophic bacteria.</title>
        <authorList>
            <person name="Gralka M."/>
        </authorList>
    </citation>
    <scope>NUCLEOTIDE SEQUENCE</scope>
    <source>
        <strain evidence="14">6E03</strain>
    </source>
</reference>
<dbReference type="InterPro" id="IPR018483">
    <property type="entry name" value="Carb_kinase_FGGY_CS"/>
</dbReference>
<reference evidence="19" key="2">
    <citation type="submission" date="2016-07" db="EMBL/GenBank/DDBJ databases">
        <title>Nontailed viruses are major unrecognized killers of bacteria in the ocean.</title>
        <authorList>
            <person name="Kauffman K."/>
            <person name="Hussain F."/>
            <person name="Yang J."/>
            <person name="Arevalo P."/>
            <person name="Brown J."/>
            <person name="Cutler M."/>
            <person name="Kelly L."/>
            <person name="Polz M.F."/>
        </authorList>
    </citation>
    <scope>NUCLEOTIDE SEQUENCE [LARGE SCALE GENOMIC DNA]</scope>
    <source>
        <strain evidence="19">10N.286.54.F3</strain>
    </source>
</reference>
<dbReference type="RefSeq" id="WP_004732235.1">
    <property type="nucleotide sequence ID" value="NZ_AP025509.1"/>
</dbReference>
<feature type="binding site" evidence="9">
    <location>
        <position position="84"/>
    </location>
    <ligand>
        <name>sn-glycerol 3-phosphate</name>
        <dbReference type="ChEBI" id="CHEBI:57597"/>
    </ligand>
</feature>
<reference evidence="20 21" key="4">
    <citation type="submission" date="2017-11" db="EMBL/GenBank/DDBJ databases">
        <title>Population delineation of vibrios coincides with oyster pathogenicity.</title>
        <authorList>
            <person name="Bruto M."/>
            <person name="Labreuche Y."/>
            <person name="James A."/>
            <person name="Piel D."/>
            <person name="Chenivesse S."/>
            <person name="Petton B."/>
            <person name="Polz M.F."/>
            <person name="Le Roux F."/>
        </authorList>
    </citation>
    <scope>NUCLEOTIDE SEQUENCE [LARGE SCALE GENOMIC DNA]</scope>
    <source>
        <strain evidence="16 20">1F_55</strain>
        <strain evidence="17 21">FF_144</strain>
    </source>
</reference>
<reference evidence="13 18" key="1">
    <citation type="submission" date="2015-08" db="EMBL/GenBank/DDBJ databases">
        <title>Draft Genome Sequence of Vibrio splendidus UCD-SED7.</title>
        <authorList>
            <person name="Lee R.D."/>
            <person name="Lang J.M."/>
            <person name="Coil D.A."/>
            <person name="Jospin G."/>
            <person name="Eisen J.A."/>
        </authorList>
    </citation>
    <scope>NUCLEOTIDE SEQUENCE [LARGE SCALE GENOMIC DNA]</scope>
    <source>
        <strain evidence="13 18">UCD-SED7</strain>
    </source>
</reference>
<dbReference type="HAMAP" id="MF_00186">
    <property type="entry name" value="Glycerol_kin"/>
    <property type="match status" value="1"/>
</dbReference>
<feature type="binding site" evidence="9">
    <location>
        <position position="315"/>
    </location>
    <ligand>
        <name>ATP</name>
        <dbReference type="ChEBI" id="CHEBI:30616"/>
    </ligand>
</feature>
<feature type="binding site" evidence="9">
    <location>
        <position position="246"/>
    </location>
    <ligand>
        <name>sn-glycerol 3-phosphate</name>
        <dbReference type="ChEBI" id="CHEBI:57597"/>
    </ligand>
</feature>
<dbReference type="NCBIfam" id="TIGR01311">
    <property type="entry name" value="glycerol_kin"/>
    <property type="match status" value="1"/>
</dbReference>
<feature type="binding site" evidence="9">
    <location>
        <position position="268"/>
    </location>
    <ligand>
        <name>ADP</name>
        <dbReference type="ChEBI" id="CHEBI:456216"/>
    </ligand>
</feature>
<feature type="binding site" evidence="9">
    <location>
        <position position="85"/>
    </location>
    <ligand>
        <name>sn-glycerol 3-phosphate</name>
        <dbReference type="ChEBI" id="CHEBI:57597"/>
    </ligand>
</feature>
<dbReference type="Proteomes" id="UP000235405">
    <property type="component" value="Unassembled WGS sequence"/>
</dbReference>
<comment type="activity regulation">
    <text evidence="9">Inhibited by fructose 1,6-bisphosphate (FBP).</text>
</comment>
<dbReference type="CDD" id="cd07769">
    <property type="entry name" value="ASKHA_NBD_FGGY_GK"/>
    <property type="match status" value="1"/>
</dbReference>
<proteinExistence type="inferred from homology"/>
<evidence type="ECO:0000256" key="4">
    <source>
        <dbReference type="ARBA" id="ARBA00022741"/>
    </source>
</evidence>
<keyword evidence="7 9" id="KW-0067">ATP-binding</keyword>
<accession>A0A0P6Z3R1</accession>
<dbReference type="FunFam" id="3.30.420.40:FF:000008">
    <property type="entry name" value="Glycerol kinase"/>
    <property type="match status" value="1"/>
</dbReference>
<keyword evidence="6 9" id="KW-0319">Glycerol metabolism</keyword>
<dbReference type="PANTHER" id="PTHR10196">
    <property type="entry name" value="SUGAR KINASE"/>
    <property type="match status" value="1"/>
</dbReference>
<evidence type="ECO:0000259" key="11">
    <source>
        <dbReference type="Pfam" id="PF00370"/>
    </source>
</evidence>
<evidence type="ECO:0000313" key="14">
    <source>
        <dbReference type="EMBL" id="MDP2489223.1"/>
    </source>
</evidence>
<dbReference type="EC" id="2.7.1.30" evidence="9"/>
<feature type="domain" description="Carbohydrate kinase FGGY N-terminal" evidence="11">
    <location>
        <begin position="6"/>
        <end position="253"/>
    </location>
</feature>
<feature type="binding site" evidence="9">
    <location>
        <position position="136"/>
    </location>
    <ligand>
        <name>sn-glycerol 3-phosphate</name>
        <dbReference type="ChEBI" id="CHEBI:57597"/>
    </ligand>
</feature>
<keyword evidence="3 9" id="KW-0808">Transferase</keyword>
<dbReference type="InterPro" id="IPR005999">
    <property type="entry name" value="Glycerol_kin"/>
</dbReference>
<dbReference type="GO" id="GO:0004370">
    <property type="term" value="F:glycerol kinase activity"/>
    <property type="evidence" value="ECO:0007669"/>
    <property type="project" value="UniProtKB-UniRule"/>
</dbReference>
<evidence type="ECO:0000256" key="3">
    <source>
        <dbReference type="ARBA" id="ARBA00022679"/>
    </source>
</evidence>
<feature type="binding site" evidence="9">
    <location>
        <position position="412"/>
    </location>
    <ligand>
        <name>ATP</name>
        <dbReference type="ChEBI" id="CHEBI:30616"/>
    </ligand>
</feature>
<evidence type="ECO:0000256" key="7">
    <source>
        <dbReference type="ARBA" id="ARBA00022840"/>
    </source>
</evidence>
<dbReference type="Proteomes" id="UP000244197">
    <property type="component" value="Unassembled WGS sequence"/>
</dbReference>
<dbReference type="EMBL" id="LIZK01000001">
    <property type="protein sequence ID" value="KPL96220.1"/>
    <property type="molecule type" value="Genomic_DNA"/>
</dbReference>
<organism evidence="13 18">
    <name type="scientific">Vibrio splendidus</name>
    <dbReference type="NCBI Taxonomy" id="29497"/>
    <lineage>
        <taxon>Bacteria</taxon>
        <taxon>Pseudomonadati</taxon>
        <taxon>Pseudomonadota</taxon>
        <taxon>Gammaproteobacteria</taxon>
        <taxon>Vibrionales</taxon>
        <taxon>Vibrionaceae</taxon>
        <taxon>Vibrio</taxon>
    </lineage>
</organism>
<feature type="binding site" evidence="9">
    <location>
        <position position="246"/>
    </location>
    <ligand>
        <name>glycerol</name>
        <dbReference type="ChEBI" id="CHEBI:17754"/>
    </ligand>
</feature>
<evidence type="ECO:0000256" key="9">
    <source>
        <dbReference type="HAMAP-Rule" id="MF_00186"/>
    </source>
</evidence>
<evidence type="ECO:0000313" key="15">
    <source>
        <dbReference type="EMBL" id="PMF17381.1"/>
    </source>
</evidence>
<comment type="catalytic activity">
    <reaction evidence="8 9">
        <text>glycerol + ATP = sn-glycerol 3-phosphate + ADP + H(+)</text>
        <dbReference type="Rhea" id="RHEA:21644"/>
        <dbReference type="ChEBI" id="CHEBI:15378"/>
        <dbReference type="ChEBI" id="CHEBI:17754"/>
        <dbReference type="ChEBI" id="CHEBI:30616"/>
        <dbReference type="ChEBI" id="CHEBI:57597"/>
        <dbReference type="ChEBI" id="CHEBI:456216"/>
        <dbReference type="EC" id="2.7.1.30"/>
    </reaction>
</comment>
<dbReference type="InterPro" id="IPR018484">
    <property type="entry name" value="FGGY_N"/>
</dbReference>
<dbReference type="EMBL" id="PIFK01000014">
    <property type="protein sequence ID" value="PTP36648.1"/>
    <property type="molecule type" value="Genomic_DNA"/>
</dbReference>
<feature type="binding site" evidence="9">
    <location>
        <position position="16"/>
    </location>
    <ligand>
        <name>ATP</name>
        <dbReference type="ChEBI" id="CHEBI:30616"/>
    </ligand>
</feature>
<dbReference type="PANTHER" id="PTHR10196:SF69">
    <property type="entry name" value="GLYCEROL KINASE"/>
    <property type="match status" value="1"/>
</dbReference>
<feature type="binding site" evidence="9">
    <location>
        <position position="85"/>
    </location>
    <ligand>
        <name>glycerol</name>
        <dbReference type="ChEBI" id="CHEBI:17754"/>
    </ligand>
</feature>
<feature type="binding site" evidence="9">
    <location>
        <position position="268"/>
    </location>
    <ligand>
        <name>ATP</name>
        <dbReference type="ChEBI" id="CHEBI:30616"/>
    </ligand>
</feature>
<evidence type="ECO:0000313" key="18">
    <source>
        <dbReference type="Proteomes" id="UP000050463"/>
    </source>
</evidence>
<dbReference type="GO" id="GO:0006072">
    <property type="term" value="P:glycerol-3-phosphate metabolic process"/>
    <property type="evidence" value="ECO:0007669"/>
    <property type="project" value="InterPro"/>
</dbReference>
<feature type="binding site" evidence="9">
    <location>
        <position position="18"/>
    </location>
    <ligand>
        <name>ADP</name>
        <dbReference type="ChEBI" id="CHEBI:456216"/>
    </ligand>
</feature>
<gene>
    <name evidence="9 13" type="primary">glpK</name>
    <name evidence="13" type="ORF">AN168_02610</name>
    <name evidence="15" type="ORF">BCV19_01765</name>
    <name evidence="17" type="ORF">CWO07_08685</name>
    <name evidence="16" type="ORF">CWO36_03395</name>
    <name evidence="14" type="ORF">Q8W38_07745</name>
</gene>
<dbReference type="Pfam" id="PF00370">
    <property type="entry name" value="FGGY_N"/>
    <property type="match status" value="1"/>
</dbReference>
<dbReference type="Proteomes" id="UP000244080">
    <property type="component" value="Unassembled WGS sequence"/>
</dbReference>
<dbReference type="UniPathway" id="UPA00618">
    <property type="reaction ID" value="UER00672"/>
</dbReference>
<dbReference type="InterPro" id="IPR043129">
    <property type="entry name" value="ATPase_NBD"/>
</dbReference>
<comment type="pathway">
    <text evidence="1 9">Polyol metabolism; glycerol degradation via glycerol kinase pathway; sn-glycerol 3-phosphate from glycerol: step 1/1.</text>
</comment>
<evidence type="ECO:0000313" key="17">
    <source>
        <dbReference type="EMBL" id="PTP36648.1"/>
    </source>
</evidence>